<feature type="compositionally biased region" description="Basic and acidic residues" evidence="1">
    <location>
        <begin position="135"/>
        <end position="144"/>
    </location>
</feature>
<feature type="compositionally biased region" description="Low complexity" evidence="1">
    <location>
        <begin position="398"/>
        <end position="427"/>
    </location>
</feature>
<proteinExistence type="predicted"/>
<feature type="compositionally biased region" description="Low complexity" evidence="1">
    <location>
        <begin position="244"/>
        <end position="265"/>
    </location>
</feature>
<feature type="region of interest" description="Disordered" evidence="1">
    <location>
        <begin position="125"/>
        <end position="161"/>
    </location>
</feature>
<feature type="compositionally biased region" description="Polar residues" evidence="1">
    <location>
        <begin position="23"/>
        <end position="43"/>
    </location>
</feature>
<feature type="compositionally biased region" description="Low complexity" evidence="1">
    <location>
        <begin position="288"/>
        <end position="305"/>
    </location>
</feature>
<comment type="caution">
    <text evidence="2">The sequence shown here is derived from an EMBL/GenBank/DDBJ whole genome shotgun (WGS) entry which is preliminary data.</text>
</comment>
<name>A0AAN8XIY8_HALRR</name>
<feature type="compositionally biased region" description="Low complexity" evidence="1">
    <location>
        <begin position="512"/>
        <end position="525"/>
    </location>
</feature>
<sequence length="605" mass="66618">MRKLQDQNGLGQGLHNEAKENNQDSCSSVKNLASKFENASLNGPQKPVDTDEVDCKIPNQQLQPSNRETDRSGAPSLPQVTREEVSLSKELFTREYTQCNSLQFPSHSGHESRLSSSYRTRIENADGVNTNAKDSISDSAKDESDLNTSTDTTASDGVKKKKSKKSVTFCDQVVLVATAEDEEEDAYIPNPILERVLKSALTSSSSLSDTDTSSSCGESVCSRMSSQSQGKIGVSTPQASPHYHSSTNQQSQQVQHQFSQPHPSQGYPNPTGHLPTHHAQPVPASLHPQPTTSQPYSSQSYTNQTHPIPNQTHSPSISSHQNHTLPTHNHQAYTQQYSQPPQTNSSVRLPPPYQPPPSVNKIVVSNGQPNQVVHAQGQPHPLANGLHPSQMPHLIPGQHSARPAPQQQQQWQQPPHHYQQQSQAQRQTPIPYPGMVRQNSSLGFQHHTETERVYPPYQRVPHPNHSQGQQQSHPQIVQQKMHPQVHQPLTALVSNQPSSYNGYSSNASFSMQQHTHPHQQQQQHGPGYGSVGRGGVKGTPTHFCGPLDPSAIYSTVNKVNKKTTAASSTNGALQPCNLCRKKCVNPPSTYCNDCEFYMSRFKPKV</sequence>
<reference evidence="2 3" key="1">
    <citation type="submission" date="2023-11" db="EMBL/GenBank/DDBJ databases">
        <title>Halocaridina rubra genome assembly.</title>
        <authorList>
            <person name="Smith C."/>
        </authorList>
    </citation>
    <scope>NUCLEOTIDE SEQUENCE [LARGE SCALE GENOMIC DNA]</scope>
    <source>
        <strain evidence="2">EP-1</strain>
        <tissue evidence="2">Whole</tissue>
    </source>
</reference>
<feature type="compositionally biased region" description="Pro residues" evidence="1">
    <location>
        <begin position="349"/>
        <end position="358"/>
    </location>
</feature>
<keyword evidence="3" id="KW-1185">Reference proteome</keyword>
<gene>
    <name evidence="2" type="ORF">SK128_019597</name>
</gene>
<feature type="compositionally biased region" description="Polar residues" evidence="1">
    <location>
        <begin position="222"/>
        <end position="239"/>
    </location>
</feature>
<feature type="compositionally biased region" description="Polar residues" evidence="1">
    <location>
        <begin position="146"/>
        <end position="155"/>
    </location>
</feature>
<evidence type="ECO:0000313" key="3">
    <source>
        <dbReference type="Proteomes" id="UP001381693"/>
    </source>
</evidence>
<feature type="region of interest" description="Disordered" evidence="1">
    <location>
        <begin position="203"/>
        <end position="325"/>
    </location>
</feature>
<feature type="compositionally biased region" description="Gly residues" evidence="1">
    <location>
        <begin position="526"/>
        <end position="537"/>
    </location>
</feature>
<accession>A0AAN8XIY8</accession>
<organism evidence="2 3">
    <name type="scientific">Halocaridina rubra</name>
    <name type="common">Hawaiian red shrimp</name>
    <dbReference type="NCBI Taxonomy" id="373956"/>
    <lineage>
        <taxon>Eukaryota</taxon>
        <taxon>Metazoa</taxon>
        <taxon>Ecdysozoa</taxon>
        <taxon>Arthropoda</taxon>
        <taxon>Crustacea</taxon>
        <taxon>Multicrustacea</taxon>
        <taxon>Malacostraca</taxon>
        <taxon>Eumalacostraca</taxon>
        <taxon>Eucarida</taxon>
        <taxon>Decapoda</taxon>
        <taxon>Pleocyemata</taxon>
        <taxon>Caridea</taxon>
        <taxon>Atyoidea</taxon>
        <taxon>Atyidae</taxon>
        <taxon>Halocaridina</taxon>
    </lineage>
</organism>
<feature type="region of interest" description="Disordered" evidence="1">
    <location>
        <begin position="1"/>
        <end position="85"/>
    </location>
</feature>
<protein>
    <submittedName>
        <fullName evidence="2">Uncharacterized protein</fullName>
    </submittedName>
</protein>
<feature type="compositionally biased region" description="Polar residues" evidence="1">
    <location>
        <begin position="337"/>
        <end position="347"/>
    </location>
</feature>
<evidence type="ECO:0000313" key="2">
    <source>
        <dbReference type="EMBL" id="KAK7084317.1"/>
    </source>
</evidence>
<feature type="region of interest" description="Disordered" evidence="1">
    <location>
        <begin position="456"/>
        <end position="541"/>
    </location>
</feature>
<dbReference type="AlphaFoldDB" id="A0AAN8XIY8"/>
<dbReference type="Proteomes" id="UP001381693">
    <property type="component" value="Unassembled WGS sequence"/>
</dbReference>
<feature type="compositionally biased region" description="Low complexity" evidence="1">
    <location>
        <begin position="203"/>
        <end position="215"/>
    </location>
</feature>
<evidence type="ECO:0000256" key="1">
    <source>
        <dbReference type="SAM" id="MobiDB-lite"/>
    </source>
</evidence>
<feature type="compositionally biased region" description="Polar residues" evidence="1">
    <location>
        <begin position="363"/>
        <end position="373"/>
    </location>
</feature>
<feature type="compositionally biased region" description="Polar residues" evidence="1">
    <location>
        <begin position="306"/>
        <end position="325"/>
    </location>
</feature>
<dbReference type="EMBL" id="JAXCGZ010002149">
    <property type="protein sequence ID" value="KAK7084317.1"/>
    <property type="molecule type" value="Genomic_DNA"/>
</dbReference>
<feature type="compositionally biased region" description="Polar residues" evidence="1">
    <location>
        <begin position="464"/>
        <end position="478"/>
    </location>
</feature>
<feature type="region of interest" description="Disordered" evidence="1">
    <location>
        <begin position="337"/>
        <end position="439"/>
    </location>
</feature>
<feature type="compositionally biased region" description="Polar residues" evidence="1">
    <location>
        <begin position="492"/>
        <end position="511"/>
    </location>
</feature>